<dbReference type="GO" id="GO:0055056">
    <property type="term" value="F:D-glucose transmembrane transporter activity"/>
    <property type="evidence" value="ECO:0007669"/>
    <property type="project" value="TreeGrafter"/>
</dbReference>
<dbReference type="AlphaFoldDB" id="A0A6I9HSE1"/>
<feature type="transmembrane region" description="Helical" evidence="15">
    <location>
        <begin position="183"/>
        <end position="210"/>
    </location>
</feature>
<dbReference type="GO" id="GO:0046323">
    <property type="term" value="P:D-glucose import"/>
    <property type="evidence" value="ECO:0007669"/>
    <property type="project" value="TreeGrafter"/>
</dbReference>
<feature type="domain" description="Major facilitator superfamily (MFS) profile" evidence="16">
    <location>
        <begin position="1"/>
        <end position="276"/>
    </location>
</feature>
<comment type="catalytic activity">
    <reaction evidence="1">
        <text>D-fructose(out) = D-fructose(in)</text>
        <dbReference type="Rhea" id="RHEA:60372"/>
        <dbReference type="ChEBI" id="CHEBI:37721"/>
    </reaction>
</comment>
<keyword evidence="6" id="KW-0813">Transport</keyword>
<dbReference type="PROSITE" id="PS00216">
    <property type="entry name" value="SUGAR_TRANSPORT_1"/>
    <property type="match status" value="1"/>
</dbReference>
<protein>
    <recommendedName>
        <fullName evidence="5">Solute carrier family 2, facilitated glucose transporter member 5</fullName>
    </recommendedName>
    <alternativeName>
        <fullName evidence="13">Fructose transporter</fullName>
    </alternativeName>
    <alternativeName>
        <fullName evidence="12">Glucose transporter type 5, small intestine</fullName>
    </alternativeName>
</protein>
<dbReference type="InterPro" id="IPR003663">
    <property type="entry name" value="Sugar/inositol_transpt"/>
</dbReference>
<dbReference type="PANTHER" id="PTHR23503:SF35">
    <property type="entry name" value="SOLUTE CARRIER FAMILY 2, FACILITATED GLUCOSE TRANSPORTER MEMBER 9"/>
    <property type="match status" value="1"/>
</dbReference>
<dbReference type="FunFam" id="1.20.1250.20:FF:001511">
    <property type="entry name" value="Solute carrier family 2, facilitated glucose transporter member 5"/>
    <property type="match status" value="1"/>
</dbReference>
<dbReference type="RefSeq" id="XP_005428120.1">
    <property type="nucleotide sequence ID" value="XM_005428063.1"/>
</dbReference>
<evidence type="ECO:0000256" key="14">
    <source>
        <dbReference type="SAM" id="MobiDB-lite"/>
    </source>
</evidence>
<dbReference type="Gene3D" id="1.20.1250.20">
    <property type="entry name" value="MFS general substrate transporter like domains"/>
    <property type="match status" value="1"/>
</dbReference>
<comment type="similarity">
    <text evidence="4">Belongs to the major facilitator superfamily. Sugar transporter (TC 2.A.1.1) family. Glucose transporter subfamily.</text>
</comment>
<feature type="non-terminal residue" evidence="18">
    <location>
        <position position="1"/>
    </location>
</feature>
<keyword evidence="7" id="KW-1003">Cell membrane</keyword>
<reference evidence="18" key="1">
    <citation type="submission" date="2025-08" db="UniProtKB">
        <authorList>
            <consortium name="RefSeq"/>
        </authorList>
    </citation>
    <scope>IDENTIFICATION</scope>
</reference>
<accession>A0A6I9HSE1</accession>
<dbReference type="InterPro" id="IPR020846">
    <property type="entry name" value="MFS_dom"/>
</dbReference>
<keyword evidence="9 15" id="KW-0812">Transmembrane</keyword>
<dbReference type="PROSITE" id="PS50850">
    <property type="entry name" value="MFS"/>
    <property type="match status" value="1"/>
</dbReference>
<dbReference type="Pfam" id="PF00083">
    <property type="entry name" value="Sugar_tr"/>
    <property type="match status" value="1"/>
</dbReference>
<evidence type="ECO:0000256" key="9">
    <source>
        <dbReference type="ARBA" id="ARBA00022692"/>
    </source>
</evidence>
<keyword evidence="8 18" id="KW-0762">Sugar transport</keyword>
<dbReference type="GO" id="GO:1990539">
    <property type="term" value="P:fructose import across plasma membrane"/>
    <property type="evidence" value="ECO:0007669"/>
    <property type="project" value="UniProtKB-ARBA"/>
</dbReference>
<evidence type="ECO:0000256" key="8">
    <source>
        <dbReference type="ARBA" id="ARBA00022597"/>
    </source>
</evidence>
<sequence length="331" mass="37132">ESRWPFLFGAIIVPSLIQVVILPFLPESPRYLLLEKHNRSKAEKAFQKFLGKDDVSQEIEEVLAESRAQRNTKLVSVVQLLRMRAVRWQILTVVVTMGCYQLCGLNAIWYYTNNIFSESGIDRETIPYVALSTGGVETLAAVFSGLVIERLGRRPLLLGGFGLMIVFFAVLTVSLTLQNTVYWLPYLSIFCILAIIASFCIGPGGIPFVLTGELFQQSQRPAAFMIAGTVNWLCNFAVGLLFPFIQAGLQTYCFLVFAGVCFAGAAYLFFVLPETKNKTFHEISQAFAKRNKVPLEMQEMNHYPGERKPSEEQESNFTSPVDNGETIKRIV</sequence>
<dbReference type="InterPro" id="IPR036259">
    <property type="entry name" value="MFS_trans_sf"/>
</dbReference>
<dbReference type="CTD" id="56606"/>
<dbReference type="GO" id="GO:0042383">
    <property type="term" value="C:sarcolemma"/>
    <property type="evidence" value="ECO:0007669"/>
    <property type="project" value="UniProtKB-SubCell"/>
</dbReference>
<evidence type="ECO:0000256" key="7">
    <source>
        <dbReference type="ARBA" id="ARBA00022475"/>
    </source>
</evidence>
<dbReference type="InterPro" id="IPR005828">
    <property type="entry name" value="MFS_sugar_transport-like"/>
</dbReference>
<keyword evidence="17" id="KW-1185">Reference proteome</keyword>
<name>A0A6I9HSE1_GEOFO</name>
<feature type="transmembrane region" description="Helical" evidence="15">
    <location>
        <begin position="249"/>
        <end position="272"/>
    </location>
</feature>
<dbReference type="InterPro" id="IPR005829">
    <property type="entry name" value="Sugar_transporter_CS"/>
</dbReference>
<evidence type="ECO:0000256" key="1">
    <source>
        <dbReference type="ARBA" id="ARBA00000590"/>
    </source>
</evidence>
<dbReference type="GO" id="GO:0070837">
    <property type="term" value="P:dehydroascorbic acid transport"/>
    <property type="evidence" value="ECO:0007669"/>
    <property type="project" value="TreeGrafter"/>
</dbReference>
<dbReference type="Proteomes" id="UP000504602">
    <property type="component" value="Unplaced"/>
</dbReference>
<feature type="transmembrane region" description="Helical" evidence="15">
    <location>
        <begin position="6"/>
        <end position="25"/>
    </location>
</feature>
<evidence type="ECO:0000256" key="6">
    <source>
        <dbReference type="ARBA" id="ARBA00022448"/>
    </source>
</evidence>
<feature type="transmembrane region" description="Helical" evidence="15">
    <location>
        <begin position="126"/>
        <end position="148"/>
    </location>
</feature>
<evidence type="ECO:0000256" key="13">
    <source>
        <dbReference type="ARBA" id="ARBA00031099"/>
    </source>
</evidence>
<dbReference type="InterPro" id="IPR045263">
    <property type="entry name" value="GLUT"/>
</dbReference>
<dbReference type="GO" id="GO:0005353">
    <property type="term" value="F:fructose transmembrane transporter activity"/>
    <property type="evidence" value="ECO:0007669"/>
    <property type="project" value="UniProtKB-ARBA"/>
</dbReference>
<evidence type="ECO:0000256" key="3">
    <source>
        <dbReference type="ARBA" id="ARBA00004651"/>
    </source>
</evidence>
<dbReference type="GeneID" id="102032800"/>
<evidence type="ECO:0000256" key="15">
    <source>
        <dbReference type="SAM" id="Phobius"/>
    </source>
</evidence>
<evidence type="ECO:0000256" key="5">
    <source>
        <dbReference type="ARBA" id="ARBA00015973"/>
    </source>
</evidence>
<organism evidence="17 18">
    <name type="scientific">Geospiza fortis</name>
    <name type="common">Medium ground-finch</name>
    <dbReference type="NCBI Taxonomy" id="48883"/>
    <lineage>
        <taxon>Eukaryota</taxon>
        <taxon>Metazoa</taxon>
        <taxon>Chordata</taxon>
        <taxon>Craniata</taxon>
        <taxon>Vertebrata</taxon>
        <taxon>Euteleostomi</taxon>
        <taxon>Archelosauria</taxon>
        <taxon>Archosauria</taxon>
        <taxon>Dinosauria</taxon>
        <taxon>Saurischia</taxon>
        <taxon>Theropoda</taxon>
        <taxon>Coelurosauria</taxon>
        <taxon>Aves</taxon>
        <taxon>Neognathae</taxon>
        <taxon>Neoaves</taxon>
        <taxon>Telluraves</taxon>
        <taxon>Australaves</taxon>
        <taxon>Passeriformes</taxon>
        <taxon>Thraupidae</taxon>
        <taxon>Geospiza</taxon>
    </lineage>
</organism>
<evidence type="ECO:0000313" key="17">
    <source>
        <dbReference type="Proteomes" id="UP000504602"/>
    </source>
</evidence>
<proteinExistence type="inferred from homology"/>
<feature type="region of interest" description="Disordered" evidence="14">
    <location>
        <begin position="303"/>
        <end position="331"/>
    </location>
</feature>
<evidence type="ECO:0000256" key="10">
    <source>
        <dbReference type="ARBA" id="ARBA00022989"/>
    </source>
</evidence>
<evidence type="ECO:0000256" key="2">
    <source>
        <dbReference type="ARBA" id="ARBA00004135"/>
    </source>
</evidence>
<dbReference type="PANTHER" id="PTHR23503">
    <property type="entry name" value="SOLUTE CARRIER FAMILY 2"/>
    <property type="match status" value="1"/>
</dbReference>
<dbReference type="PRINTS" id="PR00171">
    <property type="entry name" value="SUGRTRNSPORT"/>
</dbReference>
<dbReference type="SUPFAM" id="SSF103473">
    <property type="entry name" value="MFS general substrate transporter"/>
    <property type="match status" value="1"/>
</dbReference>
<keyword evidence="10 15" id="KW-1133">Transmembrane helix</keyword>
<dbReference type="OrthoDB" id="4540492at2759"/>
<evidence type="ECO:0000259" key="16">
    <source>
        <dbReference type="PROSITE" id="PS50850"/>
    </source>
</evidence>
<evidence type="ECO:0000313" key="18">
    <source>
        <dbReference type="RefSeq" id="XP_005428120.1"/>
    </source>
</evidence>
<gene>
    <name evidence="18" type="primary">SLC2A9</name>
</gene>
<feature type="transmembrane region" description="Helical" evidence="15">
    <location>
        <begin position="222"/>
        <end position="243"/>
    </location>
</feature>
<feature type="transmembrane region" description="Helical" evidence="15">
    <location>
        <begin position="90"/>
        <end position="111"/>
    </location>
</feature>
<dbReference type="KEGG" id="gfr:102032800"/>
<evidence type="ECO:0000256" key="11">
    <source>
        <dbReference type="ARBA" id="ARBA00023136"/>
    </source>
</evidence>
<comment type="subcellular location">
    <subcellularLocation>
        <location evidence="2">Cell membrane</location>
        <location evidence="2">Sarcolemma</location>
    </subcellularLocation>
    <subcellularLocation>
        <location evidence="3">Cell membrane</location>
        <topology evidence="3">Multi-pass membrane protein</topology>
    </subcellularLocation>
</comment>
<dbReference type="InParanoid" id="A0A6I9HSE1"/>
<evidence type="ECO:0000256" key="12">
    <source>
        <dbReference type="ARBA" id="ARBA00029961"/>
    </source>
</evidence>
<feature type="transmembrane region" description="Helical" evidence="15">
    <location>
        <begin position="155"/>
        <end position="177"/>
    </location>
</feature>
<keyword evidence="11 15" id="KW-0472">Membrane</keyword>
<evidence type="ECO:0000256" key="4">
    <source>
        <dbReference type="ARBA" id="ARBA00007004"/>
    </source>
</evidence>